<organism evidence="1 2">
    <name type="scientific">Pseudomonas syringae pv. actinidiae</name>
    <dbReference type="NCBI Taxonomy" id="103796"/>
    <lineage>
        <taxon>Bacteria</taxon>
        <taxon>Pseudomonadati</taxon>
        <taxon>Pseudomonadota</taxon>
        <taxon>Gammaproteobacteria</taxon>
        <taxon>Pseudomonadales</taxon>
        <taxon>Pseudomonadaceae</taxon>
        <taxon>Pseudomonas</taxon>
        <taxon>Pseudomonas syringae</taxon>
    </lineage>
</organism>
<reference evidence="1 2" key="1">
    <citation type="submission" date="2018-04" db="EMBL/GenBank/DDBJ databases">
        <title>Draft genome sequence of Pseudomonas syringae pv. actinidiae biovar 3 strains isolated from kiwifruit in Kagawa prefecture.</title>
        <authorList>
            <person name="Tabuchi M."/>
            <person name="Saito M."/>
            <person name="Fujiwara S."/>
            <person name="Sasa N."/>
            <person name="Akimitsu K."/>
            <person name="Gomi K."/>
            <person name="Konishi-Sugita S."/>
            <person name="Hamano K."/>
            <person name="Kataoka I."/>
        </authorList>
    </citation>
    <scope>NUCLEOTIDE SEQUENCE [LARGE SCALE GENOMIC DNA]</scope>
    <source>
        <strain evidence="1 2">MAFF212211</strain>
    </source>
</reference>
<gene>
    <name evidence="1" type="ORF">KPSA3_00931</name>
</gene>
<dbReference type="EMBL" id="BGKA01000032">
    <property type="protein sequence ID" value="GBH15013.1"/>
    <property type="molecule type" value="Genomic_DNA"/>
</dbReference>
<accession>A0AAN4Q0H7</accession>
<proteinExistence type="predicted"/>
<dbReference type="Proteomes" id="UP000248291">
    <property type="component" value="Unassembled WGS sequence"/>
</dbReference>
<dbReference type="AlphaFoldDB" id="A0AAN4Q0H7"/>
<sequence>MMQGLHFFQIGDSVKRLFIVDQFGARIAHPDTVIEMSSLGFRLACVISLST</sequence>
<protein>
    <submittedName>
        <fullName evidence="1">Uncharacterized protein</fullName>
    </submittedName>
</protein>
<evidence type="ECO:0000313" key="1">
    <source>
        <dbReference type="EMBL" id="GBH15013.1"/>
    </source>
</evidence>
<comment type="caution">
    <text evidence="1">The sequence shown here is derived from an EMBL/GenBank/DDBJ whole genome shotgun (WGS) entry which is preliminary data.</text>
</comment>
<name>A0AAN4Q0H7_PSESF</name>
<evidence type="ECO:0000313" key="2">
    <source>
        <dbReference type="Proteomes" id="UP000248291"/>
    </source>
</evidence>